<feature type="transmembrane region" description="Helical" evidence="1">
    <location>
        <begin position="31"/>
        <end position="47"/>
    </location>
</feature>
<feature type="transmembrane region" description="Helical" evidence="1">
    <location>
        <begin position="54"/>
        <end position="73"/>
    </location>
</feature>
<dbReference type="EMBL" id="CP076128">
    <property type="protein sequence ID" value="QWG08948.1"/>
    <property type="molecule type" value="Genomic_DNA"/>
</dbReference>
<evidence type="ECO:0000313" key="2">
    <source>
        <dbReference type="EMBL" id="QWG08948.1"/>
    </source>
</evidence>
<evidence type="ECO:0000256" key="1">
    <source>
        <dbReference type="SAM" id="Phobius"/>
    </source>
</evidence>
<keyword evidence="1" id="KW-0472">Membrane</keyword>
<evidence type="ECO:0000313" key="3">
    <source>
        <dbReference type="Proteomes" id="UP000682802"/>
    </source>
</evidence>
<sequence>MRKKKLSKLVFIGLGIVNLLLIQNKATNKEIISAAMLSISYFIFAIVSIKKENLALVLSIGVVIFYSVVLIIADPHLILKNGLMISLQLSILIYLFIHQFYKESKLIKKIR</sequence>
<name>A0ABX8H027_9BACT</name>
<proteinExistence type="predicted"/>
<dbReference type="RefSeq" id="WP_144072857.1">
    <property type="nucleotide sequence ID" value="NZ_CP076128.1"/>
</dbReference>
<feature type="transmembrane region" description="Helical" evidence="1">
    <location>
        <begin position="85"/>
        <end position="101"/>
    </location>
</feature>
<protein>
    <submittedName>
        <fullName evidence="2">Uncharacterized protein</fullName>
    </submittedName>
</protein>
<gene>
    <name evidence="2" type="ORF">KM029_08385</name>
</gene>
<keyword evidence="1" id="KW-1133">Transmembrane helix</keyword>
<accession>A0ABX8H027</accession>
<dbReference type="Proteomes" id="UP000682802">
    <property type="component" value="Chromosome 1"/>
</dbReference>
<reference evidence="2 3" key="1">
    <citation type="submission" date="2021-05" db="EMBL/GenBank/DDBJ databases">
        <title>Comparative genomic studies on the polysaccharide-degrading batcterial strains of the Flammeovirga genus.</title>
        <authorList>
            <person name="Zewei F."/>
            <person name="Zheng Z."/>
            <person name="Yu L."/>
            <person name="Ruyue G."/>
            <person name="Yanhong M."/>
            <person name="Yuanyuan C."/>
            <person name="Jingyan G."/>
            <person name="Wenjun H."/>
        </authorList>
    </citation>
    <scope>NUCLEOTIDE SEQUENCE [LARGE SCALE GENOMIC DNA]</scope>
    <source>
        <strain evidence="2 3">YS10</strain>
    </source>
</reference>
<keyword evidence="1" id="KW-0812">Transmembrane</keyword>
<organism evidence="2 3">
    <name type="scientific">Flammeovirga kamogawensis</name>
    <dbReference type="NCBI Taxonomy" id="373891"/>
    <lineage>
        <taxon>Bacteria</taxon>
        <taxon>Pseudomonadati</taxon>
        <taxon>Bacteroidota</taxon>
        <taxon>Cytophagia</taxon>
        <taxon>Cytophagales</taxon>
        <taxon>Flammeovirgaceae</taxon>
        <taxon>Flammeovirga</taxon>
    </lineage>
</organism>
<keyword evidence="3" id="KW-1185">Reference proteome</keyword>